<keyword evidence="2" id="KW-1185">Reference proteome</keyword>
<evidence type="ECO:0000313" key="1">
    <source>
        <dbReference type="EMBL" id="KRY03112.1"/>
    </source>
</evidence>
<name>A0A0V0YSK4_TRISP</name>
<dbReference type="Proteomes" id="UP000054776">
    <property type="component" value="Unassembled WGS sequence"/>
</dbReference>
<feature type="non-terminal residue" evidence="1">
    <location>
        <position position="69"/>
    </location>
</feature>
<evidence type="ECO:0000313" key="2">
    <source>
        <dbReference type="Proteomes" id="UP000054776"/>
    </source>
</evidence>
<dbReference type="InParanoid" id="A0A0V0YSK4"/>
<feature type="non-terminal residue" evidence="1">
    <location>
        <position position="1"/>
    </location>
</feature>
<dbReference type="AlphaFoldDB" id="A0A0V0YSK4"/>
<reference evidence="1 2" key="1">
    <citation type="submission" date="2015-01" db="EMBL/GenBank/DDBJ databases">
        <title>Evolution of Trichinella species and genotypes.</title>
        <authorList>
            <person name="Korhonen P.K."/>
            <person name="Edoardo P."/>
            <person name="Giuseppe L.R."/>
            <person name="Gasser R.B."/>
        </authorList>
    </citation>
    <scope>NUCLEOTIDE SEQUENCE [LARGE SCALE GENOMIC DNA]</scope>
    <source>
        <strain evidence="1">ISS3</strain>
    </source>
</reference>
<accession>A0A0V0YSK4</accession>
<dbReference type="EMBL" id="JYDH01005482">
    <property type="protein sequence ID" value="KRY03112.1"/>
    <property type="molecule type" value="Genomic_DNA"/>
</dbReference>
<organism evidence="1 2">
    <name type="scientific">Trichinella spiralis</name>
    <name type="common">Trichina worm</name>
    <dbReference type="NCBI Taxonomy" id="6334"/>
    <lineage>
        <taxon>Eukaryota</taxon>
        <taxon>Metazoa</taxon>
        <taxon>Ecdysozoa</taxon>
        <taxon>Nematoda</taxon>
        <taxon>Enoplea</taxon>
        <taxon>Dorylaimia</taxon>
        <taxon>Trichinellida</taxon>
        <taxon>Trichinellidae</taxon>
        <taxon>Trichinella</taxon>
    </lineage>
</organism>
<sequence>LGLCLRQNFQKNSRRLRPRLRFRQFQKNIYLQAMLQANYMQIFALRLCLGLCLRQNFRKFQNLSRFSKK</sequence>
<protein>
    <submittedName>
        <fullName evidence="1">Uncharacterized protein</fullName>
    </submittedName>
</protein>
<gene>
    <name evidence="1" type="ORF">T01_3419</name>
</gene>
<proteinExistence type="predicted"/>
<comment type="caution">
    <text evidence="1">The sequence shown here is derived from an EMBL/GenBank/DDBJ whole genome shotgun (WGS) entry which is preliminary data.</text>
</comment>